<keyword evidence="9" id="KW-0464">Manganese</keyword>
<protein>
    <submittedName>
        <fullName evidence="12">Metallophosphoesterase 1</fullName>
    </submittedName>
</protein>
<feature type="transmembrane region" description="Helical" evidence="10">
    <location>
        <begin position="7"/>
        <end position="27"/>
    </location>
</feature>
<keyword evidence="13" id="KW-1185">Reference proteome</keyword>
<dbReference type="EMBL" id="JPKZ01000210">
    <property type="protein sequence ID" value="KHN88553.1"/>
    <property type="molecule type" value="Genomic_DNA"/>
</dbReference>
<evidence type="ECO:0000313" key="12">
    <source>
        <dbReference type="EMBL" id="KHN88553.1"/>
    </source>
</evidence>
<dbReference type="Pfam" id="PF00149">
    <property type="entry name" value="Metallophos"/>
    <property type="match status" value="1"/>
</dbReference>
<comment type="cofactor">
    <cofactor evidence="1">
        <name>Mn(2+)</name>
        <dbReference type="ChEBI" id="CHEBI:29035"/>
    </cofactor>
</comment>
<dbReference type="GO" id="GO:0016020">
    <property type="term" value="C:membrane"/>
    <property type="evidence" value="ECO:0007669"/>
    <property type="project" value="UniProtKB-SubCell"/>
</dbReference>
<evidence type="ECO:0000259" key="11">
    <source>
        <dbReference type="Pfam" id="PF00149"/>
    </source>
</evidence>
<keyword evidence="4 10" id="KW-0812">Transmembrane</keyword>
<reference evidence="12 13" key="1">
    <citation type="submission" date="2014-11" db="EMBL/GenBank/DDBJ databases">
        <title>Genetic blueprint of the zoonotic pathogen Toxocara canis.</title>
        <authorList>
            <person name="Zhu X.-Q."/>
            <person name="Korhonen P.K."/>
            <person name="Cai H."/>
            <person name="Young N.D."/>
            <person name="Nejsum P."/>
            <person name="von Samson-Himmelstjerna G."/>
            <person name="Boag P.R."/>
            <person name="Tan P."/>
            <person name="Li Q."/>
            <person name="Min J."/>
            <person name="Yang Y."/>
            <person name="Wang X."/>
            <person name="Fang X."/>
            <person name="Hall R.S."/>
            <person name="Hofmann A."/>
            <person name="Sternberg P.W."/>
            <person name="Jex A.R."/>
            <person name="Gasser R.B."/>
        </authorList>
    </citation>
    <scope>NUCLEOTIDE SEQUENCE [LARGE SCALE GENOMIC DNA]</scope>
    <source>
        <strain evidence="12">PN_DK_2014</strain>
    </source>
</reference>
<dbReference type="OMA" id="LHCMKYP"/>
<dbReference type="PANTHER" id="PTHR13315">
    <property type="entry name" value="METALLO PHOSPHOESTERASE RELATED"/>
    <property type="match status" value="1"/>
</dbReference>
<evidence type="ECO:0000313" key="13">
    <source>
        <dbReference type="Proteomes" id="UP000031036"/>
    </source>
</evidence>
<evidence type="ECO:0000256" key="5">
    <source>
        <dbReference type="ARBA" id="ARBA00022723"/>
    </source>
</evidence>
<keyword evidence="6" id="KW-0378">Hydrolase</keyword>
<evidence type="ECO:0000256" key="3">
    <source>
        <dbReference type="ARBA" id="ARBA00008895"/>
    </source>
</evidence>
<evidence type="ECO:0000256" key="10">
    <source>
        <dbReference type="SAM" id="Phobius"/>
    </source>
</evidence>
<dbReference type="Gene3D" id="3.60.21.10">
    <property type="match status" value="1"/>
</dbReference>
<evidence type="ECO:0000256" key="1">
    <source>
        <dbReference type="ARBA" id="ARBA00001936"/>
    </source>
</evidence>
<dbReference type="InterPro" id="IPR029052">
    <property type="entry name" value="Metallo-depent_PP-like"/>
</dbReference>
<gene>
    <name evidence="12" type="primary">MPPE1</name>
    <name evidence="12" type="ORF">Tcan_04034</name>
</gene>
<dbReference type="PROSITE" id="PS51257">
    <property type="entry name" value="PROKAR_LIPOPROTEIN"/>
    <property type="match status" value="1"/>
</dbReference>
<feature type="transmembrane region" description="Helical" evidence="10">
    <location>
        <begin position="339"/>
        <end position="361"/>
    </location>
</feature>
<dbReference type="SUPFAM" id="SSF56300">
    <property type="entry name" value="Metallo-dependent phosphatases"/>
    <property type="match status" value="1"/>
</dbReference>
<evidence type="ECO:0000256" key="8">
    <source>
        <dbReference type="ARBA" id="ARBA00023136"/>
    </source>
</evidence>
<comment type="similarity">
    <text evidence="3">Belongs to the metallophosphoesterase superfamily. MPPE1 family.</text>
</comment>
<dbReference type="STRING" id="6265.A0A0B2W3I3"/>
<evidence type="ECO:0000256" key="9">
    <source>
        <dbReference type="ARBA" id="ARBA00023211"/>
    </source>
</evidence>
<evidence type="ECO:0000256" key="6">
    <source>
        <dbReference type="ARBA" id="ARBA00022801"/>
    </source>
</evidence>
<sequence length="389" mass="45287">MRRRRRILVPVVVLVAFTLLFNEYLIYYTTVLFGCSWPTPYNTATSVSRIAIIADTHLLGRIRGHWFDKLRREWQMYRSFQTSIQLLRPHAVFFLGDQFDEGHWSREEDFVRYSQRFASLFDVPSNVKLFVVAGNHDVGFHYEIHPSRVEWFSRHFSRDLVGYVTVGGNHFVLINSMAMEGDGCRLCDEAEQQLMRLVRRFECARNGSHYCEDPLPAPFSQPIVMQHFPLYRESDRRCADEPDAAPEPLKSEPFREKWECLSAESTELLLKALKPRAVFAGHTHFGCQTWWPSPFLLWEWTVPSFSWRNTRQPALLLASVSPQELVVNKCLLPNEITVIRIYVAAAIAVLLIIVYELFLYCSTARNDGDLHLFAQRASLMKLHCKHVEQ</sequence>
<dbReference type="AlphaFoldDB" id="A0A0B2W3I3"/>
<feature type="domain" description="Calcineurin-like phosphoesterase" evidence="11">
    <location>
        <begin position="49"/>
        <end position="284"/>
    </location>
</feature>
<evidence type="ECO:0000256" key="4">
    <source>
        <dbReference type="ARBA" id="ARBA00022692"/>
    </source>
</evidence>
<dbReference type="InterPro" id="IPR033308">
    <property type="entry name" value="PGAP5/Cdc1/Ted1"/>
</dbReference>
<comment type="caution">
    <text evidence="12">The sequence shown here is derived from an EMBL/GenBank/DDBJ whole genome shotgun (WGS) entry which is preliminary data.</text>
</comment>
<dbReference type="GO" id="GO:0006506">
    <property type="term" value="P:GPI anchor biosynthetic process"/>
    <property type="evidence" value="ECO:0007669"/>
    <property type="project" value="InterPro"/>
</dbReference>
<organism evidence="12 13">
    <name type="scientific">Toxocara canis</name>
    <name type="common">Canine roundworm</name>
    <dbReference type="NCBI Taxonomy" id="6265"/>
    <lineage>
        <taxon>Eukaryota</taxon>
        <taxon>Metazoa</taxon>
        <taxon>Ecdysozoa</taxon>
        <taxon>Nematoda</taxon>
        <taxon>Chromadorea</taxon>
        <taxon>Rhabditida</taxon>
        <taxon>Spirurina</taxon>
        <taxon>Ascaridomorpha</taxon>
        <taxon>Ascaridoidea</taxon>
        <taxon>Toxocaridae</taxon>
        <taxon>Toxocara</taxon>
    </lineage>
</organism>
<dbReference type="OrthoDB" id="9984693at2759"/>
<dbReference type="GO" id="GO:0046872">
    <property type="term" value="F:metal ion binding"/>
    <property type="evidence" value="ECO:0007669"/>
    <property type="project" value="UniProtKB-KW"/>
</dbReference>
<accession>A0A0B2W3I3</accession>
<proteinExistence type="inferred from homology"/>
<evidence type="ECO:0000256" key="2">
    <source>
        <dbReference type="ARBA" id="ARBA00004141"/>
    </source>
</evidence>
<evidence type="ECO:0000256" key="7">
    <source>
        <dbReference type="ARBA" id="ARBA00022989"/>
    </source>
</evidence>
<comment type="subcellular location">
    <subcellularLocation>
        <location evidence="2">Membrane</location>
        <topology evidence="2">Multi-pass membrane protein</topology>
    </subcellularLocation>
</comment>
<dbReference type="GO" id="GO:0016787">
    <property type="term" value="F:hydrolase activity"/>
    <property type="evidence" value="ECO:0007669"/>
    <property type="project" value="UniProtKB-KW"/>
</dbReference>
<dbReference type="InterPro" id="IPR004843">
    <property type="entry name" value="Calcineurin-like_PHP"/>
</dbReference>
<keyword evidence="8 10" id="KW-0472">Membrane</keyword>
<name>A0A0B2W3I3_TOXCA</name>
<keyword evidence="5" id="KW-0479">Metal-binding</keyword>
<dbReference type="Proteomes" id="UP000031036">
    <property type="component" value="Unassembled WGS sequence"/>
</dbReference>
<dbReference type="PANTHER" id="PTHR13315:SF0">
    <property type="entry name" value="METALLOPHOSPHOESTERASE 1"/>
    <property type="match status" value="1"/>
</dbReference>
<keyword evidence="7 10" id="KW-1133">Transmembrane helix</keyword>